<gene>
    <name evidence="1" type="ORF">METZ01_LOCUS253978</name>
</gene>
<evidence type="ECO:0000313" key="1">
    <source>
        <dbReference type="EMBL" id="SVC01124.1"/>
    </source>
</evidence>
<reference evidence="1" key="1">
    <citation type="submission" date="2018-05" db="EMBL/GenBank/DDBJ databases">
        <authorList>
            <person name="Lanie J.A."/>
            <person name="Ng W.-L."/>
            <person name="Kazmierczak K.M."/>
            <person name="Andrzejewski T.M."/>
            <person name="Davidsen T.M."/>
            <person name="Wayne K.J."/>
            <person name="Tettelin H."/>
            <person name="Glass J.I."/>
            <person name="Rusch D."/>
            <person name="Podicherti R."/>
            <person name="Tsui H.-C.T."/>
            <person name="Winkler M.E."/>
        </authorList>
    </citation>
    <scope>NUCLEOTIDE SEQUENCE</scope>
</reference>
<dbReference type="EMBL" id="UINC01068471">
    <property type="protein sequence ID" value="SVC01124.1"/>
    <property type="molecule type" value="Genomic_DNA"/>
</dbReference>
<accession>A0A382IMY0</accession>
<dbReference type="AlphaFoldDB" id="A0A382IMY0"/>
<name>A0A382IMY0_9ZZZZ</name>
<sequence>MVIFVFYLTHYFLTNYSNLANMQEFYLEVV</sequence>
<organism evidence="1">
    <name type="scientific">marine metagenome</name>
    <dbReference type="NCBI Taxonomy" id="408172"/>
    <lineage>
        <taxon>unclassified sequences</taxon>
        <taxon>metagenomes</taxon>
        <taxon>ecological metagenomes</taxon>
    </lineage>
</organism>
<protein>
    <submittedName>
        <fullName evidence="1">Uncharacterized protein</fullName>
    </submittedName>
</protein>
<proteinExistence type="predicted"/>